<reference evidence="1 2" key="2">
    <citation type="journal article" date="2022" name="Mol. Ecol. Resour.">
        <title>The genomes of chicory, endive, great burdock and yacon provide insights into Asteraceae paleo-polyploidization history and plant inulin production.</title>
        <authorList>
            <person name="Fan W."/>
            <person name="Wang S."/>
            <person name="Wang H."/>
            <person name="Wang A."/>
            <person name="Jiang F."/>
            <person name="Liu H."/>
            <person name="Zhao H."/>
            <person name="Xu D."/>
            <person name="Zhang Y."/>
        </authorList>
    </citation>
    <scope>NUCLEOTIDE SEQUENCE [LARGE SCALE GENOMIC DNA]</scope>
    <source>
        <strain evidence="2">cv. Yunnan</strain>
        <tissue evidence="1">Leaves</tissue>
    </source>
</reference>
<accession>A0ACB9JZ44</accession>
<evidence type="ECO:0000313" key="1">
    <source>
        <dbReference type="EMBL" id="KAI3825184.1"/>
    </source>
</evidence>
<dbReference type="Proteomes" id="UP001056120">
    <property type="component" value="Linkage Group LG02"/>
</dbReference>
<name>A0ACB9JZ44_9ASTR</name>
<sequence length="211" mass="23736">MSSCVKPMIQKAANPLVLLHGFDRYTLPRLEQAGYETWAIDILGWGFSDLAISFEYTFFCSHANPWNLDVYISNSFCMFTVFMLGPICKFWKSYIGRPMMLVGPSLGAAVAIDFAINHPEAVDKLILIDASVYAEGTGTLSRLPKFAAYAGRLHCELPNAIIRQIPKCGHYPHVEKPHVVTNLIKDFIETNNTRLPLFSKPEEKLLVPQLE</sequence>
<comment type="caution">
    <text evidence="1">The sequence shown here is derived from an EMBL/GenBank/DDBJ whole genome shotgun (WGS) entry which is preliminary data.</text>
</comment>
<gene>
    <name evidence="1" type="ORF">L1987_06660</name>
</gene>
<reference evidence="2" key="1">
    <citation type="journal article" date="2022" name="Mol. Ecol. Resour.">
        <title>The genomes of chicory, endive, great burdock and yacon provide insights into Asteraceae palaeo-polyploidization history and plant inulin production.</title>
        <authorList>
            <person name="Fan W."/>
            <person name="Wang S."/>
            <person name="Wang H."/>
            <person name="Wang A."/>
            <person name="Jiang F."/>
            <person name="Liu H."/>
            <person name="Zhao H."/>
            <person name="Xu D."/>
            <person name="Zhang Y."/>
        </authorList>
    </citation>
    <scope>NUCLEOTIDE SEQUENCE [LARGE SCALE GENOMIC DNA]</scope>
    <source>
        <strain evidence="2">cv. Yunnan</strain>
    </source>
</reference>
<organism evidence="1 2">
    <name type="scientific">Smallanthus sonchifolius</name>
    <dbReference type="NCBI Taxonomy" id="185202"/>
    <lineage>
        <taxon>Eukaryota</taxon>
        <taxon>Viridiplantae</taxon>
        <taxon>Streptophyta</taxon>
        <taxon>Embryophyta</taxon>
        <taxon>Tracheophyta</taxon>
        <taxon>Spermatophyta</taxon>
        <taxon>Magnoliopsida</taxon>
        <taxon>eudicotyledons</taxon>
        <taxon>Gunneridae</taxon>
        <taxon>Pentapetalae</taxon>
        <taxon>asterids</taxon>
        <taxon>campanulids</taxon>
        <taxon>Asterales</taxon>
        <taxon>Asteraceae</taxon>
        <taxon>Asteroideae</taxon>
        <taxon>Heliantheae alliance</taxon>
        <taxon>Millerieae</taxon>
        <taxon>Smallanthus</taxon>
    </lineage>
</organism>
<dbReference type="EMBL" id="CM042019">
    <property type="protein sequence ID" value="KAI3825184.1"/>
    <property type="molecule type" value="Genomic_DNA"/>
</dbReference>
<evidence type="ECO:0000313" key="2">
    <source>
        <dbReference type="Proteomes" id="UP001056120"/>
    </source>
</evidence>
<proteinExistence type="predicted"/>
<keyword evidence="2" id="KW-1185">Reference proteome</keyword>
<protein>
    <submittedName>
        <fullName evidence="1">Uncharacterized protein</fullName>
    </submittedName>
</protein>